<proteinExistence type="predicted"/>
<comment type="caution">
    <text evidence="5">The sequence shown here is derived from an EMBL/GenBank/DDBJ whole genome shotgun (WGS) entry which is preliminary data.</text>
</comment>
<dbReference type="InterPro" id="IPR029063">
    <property type="entry name" value="SAM-dependent_MTases_sf"/>
</dbReference>
<dbReference type="SUPFAM" id="SSF53335">
    <property type="entry name" value="S-adenosyl-L-methionine-dependent methyltransferases"/>
    <property type="match status" value="1"/>
</dbReference>
<dbReference type="Gene3D" id="3.40.50.150">
    <property type="entry name" value="Vaccinia Virus protein VP39"/>
    <property type="match status" value="1"/>
</dbReference>
<gene>
    <name evidence="5" type="ORF">GTP23_02670</name>
</gene>
<sequence>MEPAAALFAPLYAALEGGEQHQRAALLLAPDAPFIRFIEVGYALRACLEDRRQHDYLLQRLRPHAGVIVGTLPPGLLPHSMLPRTPALPQFRPLEQISDGEVRDWLVQDAGMVYGELQQDELARYFAAIAPLLAPGGLMVDLGSGLGKVVMTAALSLPFQRCVGVELLAYRHQLALQRCQQLLALNRQQLERLPQPLQRDQPLLLPGGAGTTLAHLLDLPQRLAFIEADMFAVDVRAATLVFLYSTCFGALMPALAHKLASELQPGALVSTTTYPLSHPAFRILHHYPAGTLAWTAVYLYQRHGEWDGSAPPATSYEPDAAEWEARMRAELAAR</sequence>
<evidence type="ECO:0000256" key="2">
    <source>
        <dbReference type="ARBA" id="ARBA00022679"/>
    </source>
</evidence>
<protein>
    <submittedName>
        <fullName evidence="5">Histone methylation protein DOT1-like protein</fullName>
    </submittedName>
</protein>
<evidence type="ECO:0000259" key="4">
    <source>
        <dbReference type="Pfam" id="PF08123"/>
    </source>
</evidence>
<accession>A0A845HSP8</accession>
<keyword evidence="1" id="KW-0489">Methyltransferase</keyword>
<evidence type="ECO:0000313" key="6">
    <source>
        <dbReference type="Proteomes" id="UP000444316"/>
    </source>
</evidence>
<evidence type="ECO:0000313" key="5">
    <source>
        <dbReference type="EMBL" id="MYN43969.1"/>
    </source>
</evidence>
<dbReference type="AlphaFoldDB" id="A0A845HSP8"/>
<feature type="domain" description="DOT1" evidence="4">
    <location>
        <begin position="112"/>
        <end position="179"/>
    </location>
</feature>
<dbReference type="GO" id="GO:0032259">
    <property type="term" value="P:methylation"/>
    <property type="evidence" value="ECO:0007669"/>
    <property type="project" value="UniProtKB-KW"/>
</dbReference>
<name>A0A845HSP8_9BURK</name>
<dbReference type="RefSeq" id="WP_161033738.1">
    <property type="nucleotide sequence ID" value="NZ_WWCL01000001.1"/>
</dbReference>
<organism evidence="5 6">
    <name type="scientific">Duganella fentianensis</name>
    <dbReference type="NCBI Taxonomy" id="2692177"/>
    <lineage>
        <taxon>Bacteria</taxon>
        <taxon>Pseudomonadati</taxon>
        <taxon>Pseudomonadota</taxon>
        <taxon>Betaproteobacteria</taxon>
        <taxon>Burkholderiales</taxon>
        <taxon>Oxalobacteraceae</taxon>
        <taxon>Telluria group</taxon>
        <taxon>Duganella</taxon>
    </lineage>
</organism>
<dbReference type="EMBL" id="WWCL01000001">
    <property type="protein sequence ID" value="MYN43969.1"/>
    <property type="molecule type" value="Genomic_DNA"/>
</dbReference>
<keyword evidence="2" id="KW-0808">Transferase</keyword>
<keyword evidence="6" id="KW-1185">Reference proteome</keyword>
<evidence type="ECO:0000256" key="3">
    <source>
        <dbReference type="ARBA" id="ARBA00022691"/>
    </source>
</evidence>
<dbReference type="Proteomes" id="UP000444316">
    <property type="component" value="Unassembled WGS sequence"/>
</dbReference>
<keyword evidence="3" id="KW-0949">S-adenosyl-L-methionine</keyword>
<evidence type="ECO:0000256" key="1">
    <source>
        <dbReference type="ARBA" id="ARBA00022603"/>
    </source>
</evidence>
<dbReference type="PANTHER" id="PTHR13610">
    <property type="entry name" value="METHYLTRANSFERASE DOMAIN-CONTAINING PROTEIN"/>
    <property type="match status" value="1"/>
</dbReference>
<dbReference type="InterPro" id="IPR025789">
    <property type="entry name" value="DOT1_dom"/>
</dbReference>
<reference evidence="5" key="1">
    <citation type="submission" date="2019-12" db="EMBL/GenBank/DDBJ databases">
        <title>Novel species isolated from a subtropical stream in China.</title>
        <authorList>
            <person name="Lu H."/>
        </authorList>
    </citation>
    <scope>NUCLEOTIDE SEQUENCE [LARGE SCALE GENOMIC DNA]</scope>
    <source>
        <strain evidence="5">FT93W</strain>
    </source>
</reference>
<dbReference type="InterPro" id="IPR026170">
    <property type="entry name" value="FAM173A/B"/>
</dbReference>
<dbReference type="GO" id="GO:0031151">
    <property type="term" value="F:histone H3K79 methyltransferase activity"/>
    <property type="evidence" value="ECO:0007669"/>
    <property type="project" value="InterPro"/>
</dbReference>
<dbReference type="Pfam" id="PF08123">
    <property type="entry name" value="DOT1"/>
    <property type="match status" value="1"/>
</dbReference>
<dbReference type="PANTHER" id="PTHR13610:SF9">
    <property type="entry name" value="FI06469P"/>
    <property type="match status" value="1"/>
</dbReference>